<evidence type="ECO:0000313" key="2">
    <source>
        <dbReference type="Proteomes" id="UP000054567"/>
    </source>
</evidence>
<evidence type="ECO:0000313" key="1">
    <source>
        <dbReference type="EMBL" id="KMM65110.1"/>
    </source>
</evidence>
<reference evidence="2" key="3">
    <citation type="journal article" date="2010" name="Genome Res.">
        <title>Population genomic sequencing of Coccidioides fungi reveals recent hybridization and transposon control.</title>
        <authorList>
            <person name="Neafsey D.E."/>
            <person name="Barker B.M."/>
            <person name="Sharpton T.J."/>
            <person name="Stajich J.E."/>
            <person name="Park D.J."/>
            <person name="Whiston E."/>
            <person name="Hung C.-Y."/>
            <person name="McMahan C."/>
            <person name="White J."/>
            <person name="Sykes S."/>
            <person name="Heiman D."/>
            <person name="Young S."/>
            <person name="Zeng Q."/>
            <person name="Abouelleil A."/>
            <person name="Aftuck L."/>
            <person name="Bessette D."/>
            <person name="Brown A."/>
            <person name="FitzGerald M."/>
            <person name="Lui A."/>
            <person name="Macdonald J.P."/>
            <person name="Priest M."/>
            <person name="Orbach M.J."/>
            <person name="Galgiani J.N."/>
            <person name="Kirkland T.N."/>
            <person name="Cole G.T."/>
            <person name="Birren B.W."/>
            <person name="Henn M.R."/>
            <person name="Taylor J.W."/>
            <person name="Rounsley S.D."/>
        </authorList>
    </citation>
    <scope>NUCLEOTIDE SEQUENCE [LARGE SCALE GENOMIC DNA]</scope>
    <source>
        <strain evidence="2">RMSCC 3488</strain>
    </source>
</reference>
<dbReference type="EMBL" id="DS268109">
    <property type="protein sequence ID" value="KMM65110.1"/>
    <property type="molecule type" value="Genomic_DNA"/>
</dbReference>
<organism evidence="1 2">
    <name type="scientific">Coccidioides posadasii RMSCC 3488</name>
    <dbReference type="NCBI Taxonomy" id="454284"/>
    <lineage>
        <taxon>Eukaryota</taxon>
        <taxon>Fungi</taxon>
        <taxon>Dikarya</taxon>
        <taxon>Ascomycota</taxon>
        <taxon>Pezizomycotina</taxon>
        <taxon>Eurotiomycetes</taxon>
        <taxon>Eurotiomycetidae</taxon>
        <taxon>Onygenales</taxon>
        <taxon>Onygenaceae</taxon>
        <taxon>Coccidioides</taxon>
    </lineage>
</organism>
<proteinExistence type="predicted"/>
<reference evidence="2" key="2">
    <citation type="journal article" date="2009" name="Genome Res.">
        <title>Comparative genomic analyses of the human fungal pathogens Coccidioides and their relatives.</title>
        <authorList>
            <person name="Sharpton T.J."/>
            <person name="Stajich J.E."/>
            <person name="Rounsley S.D."/>
            <person name="Gardner M.J."/>
            <person name="Wortman J.R."/>
            <person name="Jordar V.S."/>
            <person name="Maiti R."/>
            <person name="Kodira C.D."/>
            <person name="Neafsey D.E."/>
            <person name="Zeng Q."/>
            <person name="Hung C.-Y."/>
            <person name="McMahan C."/>
            <person name="Muszewska A."/>
            <person name="Grynberg M."/>
            <person name="Mandel M.A."/>
            <person name="Kellner E.M."/>
            <person name="Barker B.M."/>
            <person name="Galgiani J.N."/>
            <person name="Orbach M.J."/>
            <person name="Kirkland T.N."/>
            <person name="Cole G.T."/>
            <person name="Henn M.R."/>
            <person name="Birren B.W."/>
            <person name="Taylor J.W."/>
        </authorList>
    </citation>
    <scope>NUCLEOTIDE SEQUENCE [LARGE SCALE GENOMIC DNA]</scope>
    <source>
        <strain evidence="2">RMSCC 3488</strain>
    </source>
</reference>
<protein>
    <submittedName>
        <fullName evidence="1">Uncharacterized protein</fullName>
    </submittedName>
</protein>
<dbReference type="Proteomes" id="UP000054567">
    <property type="component" value="Unassembled WGS sequence"/>
</dbReference>
<dbReference type="VEuPathDB" id="FungiDB:CPAG_01462"/>
<name>A0A0J6F767_COCPO</name>
<sequence>MVAKSQMSILADNTLPTSAGSSASSTVSKPIKGATKPCFGCGCGDEHKVLLLHPAPFTILNVRVDVGRLAVLHRRSAAGAGGWLKWILSPPEAQPAKQLAMRGKK</sequence>
<gene>
    <name evidence="1" type="ORF">CPAG_01462</name>
</gene>
<dbReference type="AlphaFoldDB" id="A0A0J6F767"/>
<reference evidence="1 2" key="1">
    <citation type="submission" date="2007-06" db="EMBL/GenBank/DDBJ databases">
        <title>The Genome Sequence of Coccidioides posadasii RMSCC_3488.</title>
        <authorList>
            <consortium name="Coccidioides Genome Resources Consortium"/>
            <consortium name="The Broad Institute Genome Sequencing Platform"/>
            <person name="Henn M.R."/>
            <person name="Sykes S."/>
            <person name="Young S."/>
            <person name="Jaffe D."/>
            <person name="Berlin A."/>
            <person name="Alvarez P."/>
            <person name="Butler J."/>
            <person name="Gnerre S."/>
            <person name="Grabherr M."/>
            <person name="Mauceli E."/>
            <person name="Brockman W."/>
            <person name="Kodira C."/>
            <person name="Alvarado L."/>
            <person name="Zeng Q."/>
            <person name="Crawford M."/>
            <person name="Antoine C."/>
            <person name="Devon K."/>
            <person name="Galgiani J."/>
            <person name="Orsborn K."/>
            <person name="Lewis M.L."/>
            <person name="Nusbaum C."/>
            <person name="Galagan J."/>
            <person name="Birren B."/>
        </authorList>
    </citation>
    <scope>NUCLEOTIDE SEQUENCE [LARGE SCALE GENOMIC DNA]</scope>
    <source>
        <strain evidence="1 2">RMSCC 3488</strain>
    </source>
</reference>
<accession>A0A0J6F767</accession>